<organism evidence="1">
    <name type="scientific">uncultured Caudovirales phage</name>
    <dbReference type="NCBI Taxonomy" id="2100421"/>
    <lineage>
        <taxon>Viruses</taxon>
        <taxon>Duplodnaviria</taxon>
        <taxon>Heunggongvirae</taxon>
        <taxon>Uroviricota</taxon>
        <taxon>Caudoviricetes</taxon>
        <taxon>Peduoviridae</taxon>
        <taxon>Maltschvirus</taxon>
        <taxon>Maltschvirus maltsch</taxon>
    </lineage>
</organism>
<protein>
    <submittedName>
        <fullName evidence="1">Uncharacterized protein</fullName>
    </submittedName>
</protein>
<accession>A0A6J7WL73</accession>
<proteinExistence type="predicted"/>
<evidence type="ECO:0000313" key="1">
    <source>
        <dbReference type="EMBL" id="CAB5218809.1"/>
    </source>
</evidence>
<dbReference type="EMBL" id="LR798266">
    <property type="protein sequence ID" value="CAB5218809.1"/>
    <property type="molecule type" value="Genomic_DNA"/>
</dbReference>
<sequence>MIILTKGETKNIYFTGSESSILSDPYFLFIFTNRITQEIVKFVVTNESITLRYDSFELDVDQYFQDAETGFWTYQVYEQESSSNLNPTGLNEVENGYMYLNSAIVFVPTTYNEQDNSFITYNG</sequence>
<name>A0A6J7WL73_9CAUD</name>
<reference evidence="1" key="1">
    <citation type="submission" date="2020-05" db="EMBL/GenBank/DDBJ databases">
        <authorList>
            <person name="Chiriac C."/>
            <person name="Salcher M."/>
            <person name="Ghai R."/>
            <person name="Kavagutti S V."/>
        </authorList>
    </citation>
    <scope>NUCLEOTIDE SEQUENCE</scope>
</reference>
<gene>
    <name evidence="1" type="ORF">UFOVP215_26</name>
</gene>